<dbReference type="Proteomes" id="UP000838756">
    <property type="component" value="Unassembled WGS sequence"/>
</dbReference>
<evidence type="ECO:0000313" key="1">
    <source>
        <dbReference type="EMBL" id="CAH2233742.1"/>
    </source>
</evidence>
<proteinExistence type="predicted"/>
<protein>
    <submittedName>
        <fullName evidence="1">Jg20364 protein</fullName>
    </submittedName>
</protein>
<sequence>MTHVCAVQSVCHPDQDAVTGASSGDVDFTINNCNNYYKVNISYRTFRSETGASSRDVSDGNVRRSVWCGV</sequence>
<accession>A0A8S4RA71</accession>
<dbReference type="AlphaFoldDB" id="A0A8S4RA71"/>
<gene>
    <name evidence="1" type="primary">jg20364</name>
    <name evidence="1" type="ORF">PAEG_LOCUS11674</name>
</gene>
<keyword evidence="2" id="KW-1185">Reference proteome</keyword>
<dbReference type="EMBL" id="CAKXAJ010024996">
    <property type="protein sequence ID" value="CAH2233742.1"/>
    <property type="molecule type" value="Genomic_DNA"/>
</dbReference>
<comment type="caution">
    <text evidence="1">The sequence shown here is derived from an EMBL/GenBank/DDBJ whole genome shotgun (WGS) entry which is preliminary data.</text>
</comment>
<reference evidence="1" key="1">
    <citation type="submission" date="2022-03" db="EMBL/GenBank/DDBJ databases">
        <authorList>
            <person name="Lindestad O."/>
        </authorList>
    </citation>
    <scope>NUCLEOTIDE SEQUENCE</scope>
</reference>
<organism evidence="1 2">
    <name type="scientific">Pararge aegeria aegeria</name>
    <dbReference type="NCBI Taxonomy" id="348720"/>
    <lineage>
        <taxon>Eukaryota</taxon>
        <taxon>Metazoa</taxon>
        <taxon>Ecdysozoa</taxon>
        <taxon>Arthropoda</taxon>
        <taxon>Hexapoda</taxon>
        <taxon>Insecta</taxon>
        <taxon>Pterygota</taxon>
        <taxon>Neoptera</taxon>
        <taxon>Endopterygota</taxon>
        <taxon>Lepidoptera</taxon>
        <taxon>Glossata</taxon>
        <taxon>Ditrysia</taxon>
        <taxon>Papilionoidea</taxon>
        <taxon>Nymphalidae</taxon>
        <taxon>Satyrinae</taxon>
        <taxon>Satyrini</taxon>
        <taxon>Parargina</taxon>
        <taxon>Pararge</taxon>
    </lineage>
</organism>
<name>A0A8S4RA71_9NEOP</name>
<evidence type="ECO:0000313" key="2">
    <source>
        <dbReference type="Proteomes" id="UP000838756"/>
    </source>
</evidence>